<evidence type="ECO:0000313" key="1">
    <source>
        <dbReference type="EMBL" id="TWI71983.1"/>
    </source>
</evidence>
<keyword evidence="2" id="KW-1185">Reference proteome</keyword>
<reference evidence="1 2" key="1">
    <citation type="journal article" date="2015" name="Stand. Genomic Sci.">
        <title>Genomic Encyclopedia of Bacterial and Archaeal Type Strains, Phase III: the genomes of soil and plant-associated and newly described type strains.</title>
        <authorList>
            <person name="Whitman W.B."/>
            <person name="Woyke T."/>
            <person name="Klenk H.P."/>
            <person name="Zhou Y."/>
            <person name="Lilburn T.G."/>
            <person name="Beck B.J."/>
            <person name="De Vos P."/>
            <person name="Vandamme P."/>
            <person name="Eisen J.A."/>
            <person name="Garrity G."/>
            <person name="Hugenholtz P."/>
            <person name="Kyrpides N.C."/>
        </authorList>
    </citation>
    <scope>NUCLEOTIDE SEQUENCE [LARGE SCALE GENOMIC DNA]</scope>
    <source>
        <strain evidence="1 2">CGMCC 1.10948</strain>
    </source>
</reference>
<protein>
    <submittedName>
        <fullName evidence="1">Uncharacterized protein</fullName>
    </submittedName>
</protein>
<accession>A0A562RSP4</accession>
<dbReference type="Proteomes" id="UP000316291">
    <property type="component" value="Unassembled WGS sequence"/>
</dbReference>
<proteinExistence type="predicted"/>
<evidence type="ECO:0000313" key="2">
    <source>
        <dbReference type="Proteomes" id="UP000316291"/>
    </source>
</evidence>
<sequence length="232" mass="25408">MVSEPHELNAVAFTTGSADGMTAKLSLRSNFAVNHLRVAIQAAQSAHVVERASDTSQHGAWFDGMMMHVPVAITMAAAALEANCNEIIQDILDGSTLGLAQGHIALLRDLKHDRSGNTTDHYRHIALLLDQTPDIGSLAWQDAALLVRFRNALMHFKPAWDSETDIHDGKWVRTLKTKVPISPGYQSNFMFPYGFMTYGCAKWAVRSSQAFSAQFSSLIGIPDRFAGIEALP</sequence>
<gene>
    <name evidence="1" type="ORF">IQ16_02657</name>
</gene>
<dbReference type="AlphaFoldDB" id="A0A562RSP4"/>
<comment type="caution">
    <text evidence="1">The sequence shown here is derived from an EMBL/GenBank/DDBJ whole genome shotgun (WGS) entry which is preliminary data.</text>
</comment>
<organism evidence="1 2">
    <name type="scientific">Bradyrhizobium huanghuaihaiense</name>
    <dbReference type="NCBI Taxonomy" id="990078"/>
    <lineage>
        <taxon>Bacteria</taxon>
        <taxon>Pseudomonadati</taxon>
        <taxon>Pseudomonadota</taxon>
        <taxon>Alphaproteobacteria</taxon>
        <taxon>Hyphomicrobiales</taxon>
        <taxon>Nitrobacteraceae</taxon>
        <taxon>Bradyrhizobium</taxon>
    </lineage>
</organism>
<dbReference type="EMBL" id="VLLA01000005">
    <property type="protein sequence ID" value="TWI71983.1"/>
    <property type="molecule type" value="Genomic_DNA"/>
</dbReference>
<name>A0A562RSP4_9BRAD</name>